<evidence type="ECO:0000313" key="2">
    <source>
        <dbReference type="Proteomes" id="UP000006454"/>
    </source>
</evidence>
<accession>Q7P5S8</accession>
<dbReference type="AlphaFoldDB" id="Q7P5S8"/>
<protein>
    <submittedName>
        <fullName evidence="1">Uncharacterized protein</fullName>
    </submittedName>
</protein>
<organism evidence="1 2">
    <name type="scientific">Fusobacterium vincentii ATCC 49256</name>
    <dbReference type="NCBI Taxonomy" id="209882"/>
    <lineage>
        <taxon>Bacteria</taxon>
        <taxon>Fusobacteriati</taxon>
        <taxon>Fusobacteriota</taxon>
        <taxon>Fusobacteriia</taxon>
        <taxon>Fusobacteriales</taxon>
        <taxon>Fusobacteriaceae</taxon>
        <taxon>Fusobacterium</taxon>
    </lineage>
</organism>
<sequence>MGININQFYKNINCPREFVCAHCGTRVYVTDIKDKRVKYCSATCEKQYWREKSKADAAYKKRSREKTLGMRNYSKKEMAIKLYREKKEAEESENVRRGKMSNG</sequence>
<proteinExistence type="predicted"/>
<dbReference type="EMBL" id="AABF01000056">
    <property type="protein sequence ID" value="EAA24095.1"/>
    <property type="molecule type" value="Genomic_DNA"/>
</dbReference>
<reference evidence="1 2" key="1">
    <citation type="journal article" date="2003" name="Genome Res.">
        <title>Genome analysis of F. nucleatum sub spp vincentii and its comparison with the genome of F. nucleatum ATCC 25586.</title>
        <authorList>
            <person name="Kapatral V."/>
            <person name="Ivanova N."/>
            <person name="Anderson I."/>
            <person name="Reznik G."/>
            <person name="Bhattacharyya A."/>
            <person name="Gardner W.L."/>
            <person name="Mikhailova N."/>
            <person name="Lapidus A."/>
            <person name="Larsen N."/>
            <person name="D'Souza M."/>
            <person name="Walunas T."/>
            <person name="Haselkorn R."/>
            <person name="Overbeek R."/>
            <person name="Kyrpides N."/>
        </authorList>
    </citation>
    <scope>NUCLEOTIDE SEQUENCE [LARGE SCALE GENOMIC DNA]</scope>
    <source>
        <strain evidence="1 2">ATCC 49256</strain>
    </source>
</reference>
<gene>
    <name evidence="1" type="ORF">FNV0880</name>
</gene>
<comment type="caution">
    <text evidence="1">The sequence shown here is derived from an EMBL/GenBank/DDBJ whole genome shotgun (WGS) entry which is preliminary data.</text>
</comment>
<name>Q7P5S8_FUSVC</name>
<evidence type="ECO:0000313" key="1">
    <source>
        <dbReference type="EMBL" id="EAA24095.1"/>
    </source>
</evidence>
<dbReference type="Proteomes" id="UP000006454">
    <property type="component" value="Unassembled WGS sequence"/>
</dbReference>